<dbReference type="OrthoDB" id="450111at2"/>
<dbReference type="Pfam" id="PF14234">
    <property type="entry name" value="DUF4336"/>
    <property type="match status" value="1"/>
</dbReference>
<dbReference type="Proteomes" id="UP000013165">
    <property type="component" value="Unassembled WGS sequence"/>
</dbReference>
<dbReference type="eggNOG" id="COG4221">
    <property type="taxonomic scope" value="Bacteria"/>
</dbReference>
<comment type="caution">
    <text evidence="1">The sequence shown here is derived from an EMBL/GenBank/DDBJ whole genome shotgun (WGS) entry which is preliminary data.</text>
</comment>
<dbReference type="PANTHER" id="PTHR33835">
    <property type="entry name" value="YALI0C07656P"/>
    <property type="match status" value="1"/>
</dbReference>
<dbReference type="PATRIC" id="fig|626887.3.peg.1494"/>
<proteinExistence type="predicted"/>
<dbReference type="STRING" id="626887.J057_07516"/>
<dbReference type="InterPro" id="IPR036866">
    <property type="entry name" value="RibonucZ/Hydroxyglut_hydro"/>
</dbReference>
<dbReference type="EMBL" id="APLQ01000011">
    <property type="protein sequence ID" value="ENO15180.1"/>
    <property type="molecule type" value="Genomic_DNA"/>
</dbReference>
<dbReference type="HOGENOM" id="CLU_056292_2_0_6"/>
<evidence type="ECO:0000313" key="1">
    <source>
        <dbReference type="EMBL" id="ENO15180.1"/>
    </source>
</evidence>
<name>N6VY37_9GAMM</name>
<protein>
    <submittedName>
        <fullName evidence="1">DUF4336 domain-containing protein</fullName>
    </submittedName>
</protein>
<keyword evidence="2" id="KW-1185">Reference proteome</keyword>
<sequence length="226" mass="26230">MRTLAANIWVLEGETVPFHGFPYTTRMTCVRLADGSLWIYSPVRLTPHVHSQISLLGPVRYLVAPNHLHHLFIGDWQQAFPEAQLYGTTQVIAKRKDLTFDAVLDGQRHWPWSKEMDQVVFSGSRLMEEAVFFHRPSETLIVADLIENFPQGHFNWWQRPIARLAGILAPHGKTPLDWRLSFNRRLAQDSLTHIKAWAPKWIVMAHGEIVEEKDNNFLNDSFDWLE</sequence>
<gene>
    <name evidence="1" type="ORF">J057_07516</name>
</gene>
<dbReference type="SUPFAM" id="SSF56281">
    <property type="entry name" value="Metallo-hydrolase/oxidoreductase"/>
    <property type="match status" value="1"/>
</dbReference>
<evidence type="ECO:0000313" key="2">
    <source>
        <dbReference type="Proteomes" id="UP000013165"/>
    </source>
</evidence>
<organism evidence="1 2">
    <name type="scientific">Marinobacter nanhaiticus D15-8W</name>
    <dbReference type="NCBI Taxonomy" id="626887"/>
    <lineage>
        <taxon>Bacteria</taxon>
        <taxon>Pseudomonadati</taxon>
        <taxon>Pseudomonadota</taxon>
        <taxon>Gammaproteobacteria</taxon>
        <taxon>Pseudomonadales</taxon>
        <taxon>Marinobacteraceae</taxon>
        <taxon>Marinobacter</taxon>
    </lineage>
</organism>
<dbReference type="AlphaFoldDB" id="N6VY37"/>
<dbReference type="InterPro" id="IPR025638">
    <property type="entry name" value="DUF4336"/>
</dbReference>
<reference evidence="1 2" key="1">
    <citation type="journal article" date="2013" name="Genome Announc.">
        <title>Genome Sequence of the Polycyclic Aromatic Hydrocarbon-Degrading Bacterium Strain Marinobacter nanhaiticus D15-8WT.</title>
        <authorList>
            <person name="Cui Z."/>
            <person name="Gao W."/>
            <person name="Li Q."/>
            <person name="Xu G."/>
            <person name="Zheng L."/>
        </authorList>
    </citation>
    <scope>NUCLEOTIDE SEQUENCE [LARGE SCALE GENOMIC DNA]</scope>
    <source>
        <strain evidence="1 2">D15-8W</strain>
    </source>
</reference>
<accession>N6VY37</accession>
<dbReference type="PANTHER" id="PTHR33835:SF1">
    <property type="entry name" value="METALLO-BETA-LACTAMASE DOMAIN-CONTAINING PROTEIN"/>
    <property type="match status" value="1"/>
</dbReference>
<dbReference type="RefSeq" id="WP_004579476.1">
    <property type="nucleotide sequence ID" value="NZ_AP028878.1"/>
</dbReference>